<dbReference type="Proteomes" id="UP000000763">
    <property type="component" value="Chromosome 1"/>
</dbReference>
<evidence type="ECO:0000256" key="1">
    <source>
        <dbReference type="SAM" id="MobiDB-lite"/>
    </source>
</evidence>
<reference evidence="2 3" key="1">
    <citation type="journal article" date="2005" name="Nature">
        <title>The map-based sequence of the rice genome.</title>
        <authorList>
            <consortium name="International rice genome sequencing project (IRGSP)"/>
            <person name="Matsumoto T."/>
            <person name="Wu J."/>
            <person name="Kanamori H."/>
            <person name="Katayose Y."/>
            <person name="Fujisawa M."/>
            <person name="Namiki N."/>
            <person name="Mizuno H."/>
            <person name="Yamamoto K."/>
            <person name="Antonio B.A."/>
            <person name="Baba T."/>
            <person name="Sakata K."/>
            <person name="Nagamura Y."/>
            <person name="Aoki H."/>
            <person name="Arikawa K."/>
            <person name="Arita K."/>
            <person name="Bito T."/>
            <person name="Chiden Y."/>
            <person name="Fujitsuka N."/>
            <person name="Fukunaka R."/>
            <person name="Hamada M."/>
            <person name="Harada C."/>
            <person name="Hayashi A."/>
            <person name="Hijishita S."/>
            <person name="Honda M."/>
            <person name="Hosokawa S."/>
            <person name="Ichikawa Y."/>
            <person name="Idonuma A."/>
            <person name="Iijima M."/>
            <person name="Ikeda M."/>
            <person name="Ikeno M."/>
            <person name="Ito K."/>
            <person name="Ito S."/>
            <person name="Ito T."/>
            <person name="Ito Y."/>
            <person name="Ito Y."/>
            <person name="Iwabuchi A."/>
            <person name="Kamiya K."/>
            <person name="Karasawa W."/>
            <person name="Kurita K."/>
            <person name="Katagiri S."/>
            <person name="Kikuta A."/>
            <person name="Kobayashi H."/>
            <person name="Kobayashi N."/>
            <person name="Machita K."/>
            <person name="Maehara T."/>
            <person name="Masukawa M."/>
            <person name="Mizubayashi T."/>
            <person name="Mukai Y."/>
            <person name="Nagasaki H."/>
            <person name="Nagata Y."/>
            <person name="Naito S."/>
            <person name="Nakashima M."/>
            <person name="Nakama Y."/>
            <person name="Nakamichi Y."/>
            <person name="Nakamura M."/>
            <person name="Meguro A."/>
            <person name="Negishi M."/>
            <person name="Ohta I."/>
            <person name="Ohta T."/>
            <person name="Okamoto M."/>
            <person name="Ono N."/>
            <person name="Saji S."/>
            <person name="Sakaguchi M."/>
            <person name="Sakai K."/>
            <person name="Shibata M."/>
            <person name="Shimokawa T."/>
            <person name="Song J."/>
            <person name="Takazaki Y."/>
            <person name="Terasawa K."/>
            <person name="Tsugane M."/>
            <person name="Tsuji K."/>
            <person name="Ueda S."/>
            <person name="Waki K."/>
            <person name="Yamagata H."/>
            <person name="Yamamoto M."/>
            <person name="Yamamoto S."/>
            <person name="Yamane H."/>
            <person name="Yoshiki S."/>
            <person name="Yoshihara R."/>
            <person name="Yukawa K."/>
            <person name="Zhong H."/>
            <person name="Yano M."/>
            <person name="Yuan Q."/>
            <person name="Ouyang S."/>
            <person name="Liu J."/>
            <person name="Jones K.M."/>
            <person name="Gansberger K."/>
            <person name="Moffat K."/>
            <person name="Hill J."/>
            <person name="Bera J."/>
            <person name="Fadrosh D."/>
            <person name="Jin S."/>
            <person name="Johri S."/>
            <person name="Kim M."/>
            <person name="Overton L."/>
            <person name="Reardon M."/>
            <person name="Tsitrin T."/>
            <person name="Vuong H."/>
            <person name="Weaver B."/>
            <person name="Ciecko A."/>
            <person name="Tallon L."/>
            <person name="Jackson J."/>
            <person name="Pai G."/>
            <person name="Aken S.V."/>
            <person name="Utterback T."/>
            <person name="Reidmuller S."/>
            <person name="Feldblyum T."/>
            <person name="Hsiao J."/>
            <person name="Zismann V."/>
            <person name="Iobst S."/>
            <person name="de Vazeille A.R."/>
            <person name="Buell C.R."/>
            <person name="Ying K."/>
            <person name="Li Y."/>
            <person name="Lu T."/>
            <person name="Huang Y."/>
            <person name="Zhao Q."/>
            <person name="Feng Q."/>
            <person name="Zhang L."/>
            <person name="Zhu J."/>
            <person name="Weng Q."/>
            <person name="Mu J."/>
            <person name="Lu Y."/>
            <person name="Fan D."/>
            <person name="Liu Y."/>
            <person name="Guan J."/>
            <person name="Zhang Y."/>
            <person name="Yu S."/>
            <person name="Liu X."/>
            <person name="Zhang Y."/>
            <person name="Hong G."/>
            <person name="Han B."/>
            <person name="Choisne N."/>
            <person name="Demange N."/>
            <person name="Orjeda G."/>
            <person name="Samain S."/>
            <person name="Cattolico L."/>
            <person name="Pelletier E."/>
            <person name="Couloux A."/>
            <person name="Segurens B."/>
            <person name="Wincker P."/>
            <person name="D'Hont A."/>
            <person name="Scarpelli C."/>
            <person name="Weissenbach J."/>
            <person name="Salanoubat M."/>
            <person name="Quetier F."/>
            <person name="Yu Y."/>
            <person name="Kim H.R."/>
            <person name="Rambo T."/>
            <person name="Currie J."/>
            <person name="Collura K."/>
            <person name="Luo M."/>
            <person name="Yang T."/>
            <person name="Ammiraju J.S.S."/>
            <person name="Engler F."/>
            <person name="Soderlund C."/>
            <person name="Wing R.A."/>
            <person name="Palmer L.E."/>
            <person name="de la Bastide M."/>
            <person name="Spiegel L."/>
            <person name="Nascimento L."/>
            <person name="Zutavern T."/>
            <person name="O'Shaughnessy A."/>
            <person name="Dike S."/>
            <person name="Dedhia N."/>
            <person name="Preston R."/>
            <person name="Balija V."/>
            <person name="McCombie W.R."/>
            <person name="Chow T."/>
            <person name="Chen H."/>
            <person name="Chung M."/>
            <person name="Chen C."/>
            <person name="Shaw J."/>
            <person name="Wu H."/>
            <person name="Hsiao K."/>
            <person name="Chao Y."/>
            <person name="Chu M."/>
            <person name="Cheng C."/>
            <person name="Hour A."/>
            <person name="Lee P."/>
            <person name="Lin S."/>
            <person name="Lin Y."/>
            <person name="Liou J."/>
            <person name="Liu S."/>
            <person name="Hsing Y."/>
            <person name="Raghuvanshi S."/>
            <person name="Mohanty A."/>
            <person name="Bharti A.K."/>
            <person name="Gaur A."/>
            <person name="Gupta V."/>
            <person name="Kumar D."/>
            <person name="Ravi V."/>
            <person name="Vij S."/>
            <person name="Kapur A."/>
            <person name="Khurana P."/>
            <person name="Khurana P."/>
            <person name="Khurana J.P."/>
            <person name="Tyagi A.K."/>
            <person name="Gaikwad K."/>
            <person name="Singh A."/>
            <person name="Dalal V."/>
            <person name="Srivastava S."/>
            <person name="Dixit A."/>
            <person name="Pal A.K."/>
            <person name="Ghazi I.A."/>
            <person name="Yadav M."/>
            <person name="Pandit A."/>
            <person name="Bhargava A."/>
            <person name="Sureshbabu K."/>
            <person name="Batra K."/>
            <person name="Sharma T.R."/>
            <person name="Mohapatra T."/>
            <person name="Singh N.K."/>
            <person name="Messing J."/>
            <person name="Nelson A.B."/>
            <person name="Fuks G."/>
            <person name="Kavchok S."/>
            <person name="Keizer G."/>
            <person name="Linton E."/>
            <person name="Llaca V."/>
            <person name="Song R."/>
            <person name="Tanyolac B."/>
            <person name="Young S."/>
            <person name="Ho-Il K."/>
            <person name="Hahn J.H."/>
            <person name="Sangsakoo G."/>
            <person name="Vanavichit A."/>
            <person name="de Mattos Luiz.A.T."/>
            <person name="Zimmer P.D."/>
            <person name="Malone G."/>
            <person name="Dellagostin O."/>
            <person name="de Oliveira A.C."/>
            <person name="Bevan M."/>
            <person name="Bancroft I."/>
            <person name="Minx P."/>
            <person name="Cordum H."/>
            <person name="Wilson R."/>
            <person name="Cheng Z."/>
            <person name="Jin W."/>
            <person name="Jiang J."/>
            <person name="Leong S.A."/>
            <person name="Iwama H."/>
            <person name="Gojobori T."/>
            <person name="Itoh T."/>
            <person name="Niimura Y."/>
            <person name="Fujii Y."/>
            <person name="Habara T."/>
            <person name="Sakai H."/>
            <person name="Sato Y."/>
            <person name="Wilson G."/>
            <person name="Kumar K."/>
            <person name="McCouch S."/>
            <person name="Juretic N."/>
            <person name="Hoen D."/>
            <person name="Wright S."/>
            <person name="Bruskiewich R."/>
            <person name="Bureau T."/>
            <person name="Miyao A."/>
            <person name="Hirochika H."/>
            <person name="Nishikawa T."/>
            <person name="Kadowaki K."/>
            <person name="Sugiura M."/>
            <person name="Burr B."/>
            <person name="Sasaki T."/>
        </authorList>
    </citation>
    <scope>NUCLEOTIDE SEQUENCE [LARGE SCALE GENOMIC DNA]</scope>
    <source>
        <strain evidence="3">cv. Nipponbare</strain>
    </source>
</reference>
<gene>
    <name evidence="2" type="ordered locus">Os01g0800233</name>
</gene>
<feature type="region of interest" description="Disordered" evidence="1">
    <location>
        <begin position="65"/>
        <end position="99"/>
    </location>
</feature>
<proteinExistence type="predicted"/>
<feature type="compositionally biased region" description="Basic and acidic residues" evidence="1">
    <location>
        <begin position="78"/>
        <end position="99"/>
    </location>
</feature>
<dbReference type="KEGG" id="dosa:Os01g0800233"/>
<sequence>MLDTKYREEIDGSRRNVAFPWMHRSRLGLGGIAAAATAAGNGGATAGNVHRAAYIRKQRDHRSGLYRPWRGHHRKQVNLHDEEDREDAEVTGRHGLDQQ</sequence>
<name>A0A0P0V9D1_ORYSJ</name>
<organism evidence="2 3">
    <name type="scientific">Oryza sativa subsp. japonica</name>
    <name type="common">Rice</name>
    <dbReference type="NCBI Taxonomy" id="39947"/>
    <lineage>
        <taxon>Eukaryota</taxon>
        <taxon>Viridiplantae</taxon>
        <taxon>Streptophyta</taxon>
        <taxon>Embryophyta</taxon>
        <taxon>Tracheophyta</taxon>
        <taxon>Spermatophyta</taxon>
        <taxon>Magnoliopsida</taxon>
        <taxon>Liliopsida</taxon>
        <taxon>Poales</taxon>
        <taxon>Poaceae</taxon>
        <taxon>BOP clade</taxon>
        <taxon>Oryzoideae</taxon>
        <taxon>Oryzeae</taxon>
        <taxon>Oryzinae</taxon>
        <taxon>Oryza</taxon>
        <taxon>Oryza sativa</taxon>
    </lineage>
</organism>
<dbReference type="Gramene" id="Os01t0800200-00">
    <property type="protein sequence ID" value="Os01t0800200-00"/>
    <property type="gene ID" value="Os01g0800200"/>
</dbReference>
<protein>
    <submittedName>
        <fullName evidence="2">Os01g0800233 protein</fullName>
    </submittedName>
</protein>
<accession>A0A0P0V9D1</accession>
<evidence type="ECO:0000313" key="2">
    <source>
        <dbReference type="EMBL" id="BAH91335.1"/>
    </source>
</evidence>
<dbReference type="AlphaFoldDB" id="A0A0P0V9D1"/>
<dbReference type="EMBL" id="AP008207">
    <property type="protein sequence ID" value="BAH91335.1"/>
    <property type="molecule type" value="Genomic_DNA"/>
</dbReference>
<reference evidence="3" key="2">
    <citation type="journal article" date="2008" name="Nucleic Acids Res.">
        <title>The rice annotation project database (RAP-DB): 2008 update.</title>
        <authorList>
            <consortium name="The rice annotation project (RAP)"/>
        </authorList>
    </citation>
    <scope>GENOME REANNOTATION</scope>
    <source>
        <strain evidence="3">cv. Nipponbare</strain>
    </source>
</reference>
<evidence type="ECO:0000313" key="3">
    <source>
        <dbReference type="Proteomes" id="UP000000763"/>
    </source>
</evidence>